<reference evidence="2 3" key="1">
    <citation type="submission" date="2017-08" db="EMBL/GenBank/DDBJ databases">
        <title>Infants hospitalized years apart are colonized by the same room-sourced microbial strains.</title>
        <authorList>
            <person name="Brooks B."/>
            <person name="Olm M.R."/>
            <person name="Firek B.A."/>
            <person name="Baker R."/>
            <person name="Thomas B.C."/>
            <person name="Morowitz M.J."/>
            <person name="Banfield J.F."/>
        </authorList>
    </citation>
    <scope>NUCLEOTIDE SEQUENCE [LARGE SCALE GENOMIC DNA]</scope>
    <source>
        <strain evidence="2">S2_003_000_R2_11</strain>
    </source>
</reference>
<accession>A0A2W5SLT4</accession>
<feature type="signal peptide" evidence="1">
    <location>
        <begin position="1"/>
        <end position="32"/>
    </location>
</feature>
<keyword evidence="1" id="KW-0732">Signal</keyword>
<comment type="caution">
    <text evidence="2">The sequence shown here is derived from an EMBL/GenBank/DDBJ whole genome shotgun (WGS) entry which is preliminary data.</text>
</comment>
<gene>
    <name evidence="2" type="ORF">DI533_08500</name>
</gene>
<dbReference type="AlphaFoldDB" id="A0A2W5SLT4"/>
<feature type="chain" id="PRO_5016060237" evidence="1">
    <location>
        <begin position="33"/>
        <end position="118"/>
    </location>
</feature>
<name>A0A2W5SLT4_CERSP</name>
<organism evidence="2 3">
    <name type="scientific">Cereibacter sphaeroides</name>
    <name type="common">Rhodobacter sphaeroides</name>
    <dbReference type="NCBI Taxonomy" id="1063"/>
    <lineage>
        <taxon>Bacteria</taxon>
        <taxon>Pseudomonadati</taxon>
        <taxon>Pseudomonadota</taxon>
        <taxon>Alphaproteobacteria</taxon>
        <taxon>Rhodobacterales</taxon>
        <taxon>Paracoccaceae</taxon>
        <taxon>Cereibacter</taxon>
    </lineage>
</organism>
<dbReference type="EMBL" id="QFQS01000001">
    <property type="protein sequence ID" value="PZR00575.1"/>
    <property type="molecule type" value="Genomic_DNA"/>
</dbReference>
<proteinExistence type="predicted"/>
<evidence type="ECO:0000256" key="1">
    <source>
        <dbReference type="SAM" id="SignalP"/>
    </source>
</evidence>
<evidence type="ECO:0000313" key="2">
    <source>
        <dbReference type="EMBL" id="PZR00575.1"/>
    </source>
</evidence>
<dbReference type="Proteomes" id="UP000248975">
    <property type="component" value="Unassembled WGS sequence"/>
</dbReference>
<protein>
    <submittedName>
        <fullName evidence="2">Uncharacterized protein</fullName>
    </submittedName>
</protein>
<evidence type="ECO:0000313" key="3">
    <source>
        <dbReference type="Proteomes" id="UP000248975"/>
    </source>
</evidence>
<sequence>MTLPILASRVCKRLAAAAFALSAALCATQASADENEFRQFPFLVYCEFNGVTSAYYFSQLQNGQAIYLSPDRQIGVITLNGVADRVGGDRPGSCLDKTLDELRASGQAFDLPSAAAAP</sequence>